<evidence type="ECO:0000313" key="1">
    <source>
        <dbReference type="EMBL" id="KKU93187.1"/>
    </source>
</evidence>
<dbReference type="AlphaFoldDB" id="A0A837IL97"/>
<organism evidence="1 2">
    <name type="scientific">Candidatus Yanofskybacteria bacterium GW2011_GWC1_48_11</name>
    <dbReference type="NCBI Taxonomy" id="1619027"/>
    <lineage>
        <taxon>Bacteria</taxon>
        <taxon>Candidatus Yanofskyibacteriota</taxon>
    </lineage>
</organism>
<sequence length="79" mass="9342">MKYLPLNRLPDPVEAYRGLSLWGRFWFRLWGRVSLGLYRLPDWSAPITVFLFRCQCGKMHAFYREGFAAQLRCRSARAA</sequence>
<dbReference type="EMBL" id="LCPH01000003">
    <property type="protein sequence ID" value="KKU93187.1"/>
    <property type="molecule type" value="Genomic_DNA"/>
</dbReference>
<comment type="caution">
    <text evidence="1">The sequence shown here is derived from an EMBL/GenBank/DDBJ whole genome shotgun (WGS) entry which is preliminary data.</text>
</comment>
<dbReference type="Proteomes" id="UP000034462">
    <property type="component" value="Unassembled WGS sequence"/>
</dbReference>
<proteinExistence type="predicted"/>
<gene>
    <name evidence="1" type="ORF">UY25_C0003G0058</name>
</gene>
<evidence type="ECO:0000313" key="2">
    <source>
        <dbReference type="Proteomes" id="UP000034462"/>
    </source>
</evidence>
<reference evidence="1 2" key="1">
    <citation type="journal article" date="2015" name="Nature">
        <title>rRNA introns, odd ribosomes, and small enigmatic genomes across a large radiation of phyla.</title>
        <authorList>
            <person name="Brown C.T."/>
            <person name="Hug L.A."/>
            <person name="Thomas B.C."/>
            <person name="Sharon I."/>
            <person name="Castelle C.J."/>
            <person name="Singh A."/>
            <person name="Wilkins M.J."/>
            <person name="Williams K.H."/>
            <person name="Banfield J.F."/>
        </authorList>
    </citation>
    <scope>NUCLEOTIDE SEQUENCE [LARGE SCALE GENOMIC DNA]</scope>
</reference>
<name>A0A837IL97_9BACT</name>
<accession>A0A837IL97</accession>
<protein>
    <submittedName>
        <fullName evidence="1">Uncharacterized protein</fullName>
    </submittedName>
</protein>